<feature type="compositionally biased region" description="Basic and acidic residues" evidence="1">
    <location>
        <begin position="49"/>
        <end position="66"/>
    </location>
</feature>
<evidence type="ECO:0000256" key="1">
    <source>
        <dbReference type="SAM" id="MobiDB-lite"/>
    </source>
</evidence>
<proteinExistence type="predicted"/>
<name>A0AAV8V0S0_9RHOD</name>
<keyword evidence="3" id="KW-1185">Reference proteome</keyword>
<sequence length="93" mass="10272">MRSVAVLRRFVSGTAARRGASYGDDVLKELRRRGITNTDVEATVDSDTDTDKQPTETGKRMQEAVSKVRREHILNSRLKGNTGAGKIVKRPST</sequence>
<comment type="caution">
    <text evidence="2">The sequence shown here is derived from an EMBL/GenBank/DDBJ whole genome shotgun (WGS) entry which is preliminary data.</text>
</comment>
<gene>
    <name evidence="2" type="ORF">NDN08_007564</name>
</gene>
<reference evidence="2 3" key="1">
    <citation type="journal article" date="2023" name="Nat. Commun.">
        <title>Origin of minicircular mitochondrial genomes in red algae.</title>
        <authorList>
            <person name="Lee Y."/>
            <person name="Cho C.H."/>
            <person name="Lee Y.M."/>
            <person name="Park S.I."/>
            <person name="Yang J.H."/>
            <person name="West J.A."/>
            <person name="Bhattacharya D."/>
            <person name="Yoon H.S."/>
        </authorList>
    </citation>
    <scope>NUCLEOTIDE SEQUENCE [LARGE SCALE GENOMIC DNA]</scope>
    <source>
        <strain evidence="2 3">CCMP1338</strain>
        <tissue evidence="2">Whole cell</tissue>
    </source>
</reference>
<protein>
    <submittedName>
        <fullName evidence="2">Uncharacterized protein</fullName>
    </submittedName>
</protein>
<evidence type="ECO:0000313" key="3">
    <source>
        <dbReference type="Proteomes" id="UP001157974"/>
    </source>
</evidence>
<dbReference type="AlphaFoldDB" id="A0AAV8V0S0"/>
<dbReference type="Proteomes" id="UP001157974">
    <property type="component" value="Unassembled WGS sequence"/>
</dbReference>
<organism evidence="2 3">
    <name type="scientific">Rhodosorus marinus</name>
    <dbReference type="NCBI Taxonomy" id="101924"/>
    <lineage>
        <taxon>Eukaryota</taxon>
        <taxon>Rhodophyta</taxon>
        <taxon>Stylonematophyceae</taxon>
        <taxon>Stylonematales</taxon>
        <taxon>Stylonemataceae</taxon>
        <taxon>Rhodosorus</taxon>
    </lineage>
</organism>
<evidence type="ECO:0000313" key="2">
    <source>
        <dbReference type="EMBL" id="KAJ8907453.1"/>
    </source>
</evidence>
<accession>A0AAV8V0S0</accession>
<feature type="region of interest" description="Disordered" evidence="1">
    <location>
        <begin position="44"/>
        <end position="66"/>
    </location>
</feature>
<dbReference type="EMBL" id="JAMWBK010000002">
    <property type="protein sequence ID" value="KAJ8907453.1"/>
    <property type="molecule type" value="Genomic_DNA"/>
</dbReference>